<dbReference type="Gene3D" id="3.30.230.130">
    <property type="entry name" value="Cullin, Chain C, Domain 2"/>
    <property type="match status" value="1"/>
</dbReference>
<dbReference type="SMART" id="SM00884">
    <property type="entry name" value="Cullin_Nedd8"/>
    <property type="match status" value="1"/>
</dbReference>
<evidence type="ECO:0000256" key="4">
    <source>
        <dbReference type="PROSITE-ProRule" id="PRU00330"/>
    </source>
</evidence>
<dbReference type="GO" id="GO:0031625">
    <property type="term" value="F:ubiquitin protein ligase binding"/>
    <property type="evidence" value="ECO:0007669"/>
    <property type="project" value="InterPro"/>
</dbReference>
<dbReference type="FunFam" id="1.10.10.10:FF:000014">
    <property type="entry name" value="Cullin 1"/>
    <property type="match status" value="1"/>
</dbReference>
<evidence type="ECO:0000256" key="3">
    <source>
        <dbReference type="ARBA" id="ARBA00022843"/>
    </source>
</evidence>
<organism evidence="8 9">
    <name type="scientific">Fibroporia radiculosa</name>
    <dbReference type="NCBI Taxonomy" id="599839"/>
    <lineage>
        <taxon>Eukaryota</taxon>
        <taxon>Fungi</taxon>
        <taxon>Dikarya</taxon>
        <taxon>Basidiomycota</taxon>
        <taxon>Agaricomycotina</taxon>
        <taxon>Agaricomycetes</taxon>
        <taxon>Polyporales</taxon>
        <taxon>Fibroporiaceae</taxon>
        <taxon>Fibroporia</taxon>
    </lineage>
</organism>
<dbReference type="FunCoup" id="J4H0T8">
    <property type="interactions" value="529"/>
</dbReference>
<dbReference type="InterPro" id="IPR036390">
    <property type="entry name" value="WH_DNA-bd_sf"/>
</dbReference>
<sequence length="840" mass="95978">MADVYTLLTLPSTSSAFSALSTRINVVEPGSASPPRKVARLDADSDSASASRPKTHSAGSFSAIGASLELKVFGAPIKLIVDTRGDNDFRLVKQNCRALLARGTHEKLSTSLNDIYRACQSVVLVYGKGEGIYENVKIELERCIGGLSSELLGNKSQDTEWLIPFNDACAWFEKQVGLLQSSLAYLDRVYVQSKKDLPTIRRLAFELFAREILENASIMQRLQASIRSWIETPHKLRDCIPELNRHLFNHGQFHVIFESLYMKLTHAFYVNESNEFVQNAKNTATDFLQHCNQRQVEEEQRVDAILPSFVKEEVLDTTYRALLSGRLDWLTKGALGGLMEQKKEKQLGIMYRLFARVDGLKVLCGAFKLHVQITARDIVKDVERDEDMVHRLLEFKSFLDRLVAAVFVDEITVHPVEPMKSPANAGPSSAGQGSLTKKVPNKEFSYALIDAFQSGFKARRNKPAEMIAKYIDRAMRKGQKGKKDEDFQAELDAALGLYRFTDDKDVFRTFYHRALAKRLLLERSASDDFEKAMLKRLKERTSLYILLTFNLASIVSTEYDPEFGMGDHMFNDLALSRDTMREYIEYRSRFGEVAQASAQKLSVMVLQRSFWPFTSRTHDVDISSSMQDELTKYHNFYKNKHQGHKLDWDHALGTATLKARFKNGEKELSVSLYQALVLLLFNESPELSFKEMKTLTRMEDTELRRTLQSLALGKKRVLRKVPVGKDVNDDDTFHFNLDFTDPRYQVHINSIQVKETAEESKRTQSSIEGDRKHALDAAIVRVMKARKELYYEQLKTATIDAVKSHFVPEVNMIKQRIQGLVEQEYLRRDEDDMSLYIYVA</sequence>
<dbReference type="InParanoid" id="J4H0T8"/>
<dbReference type="SUPFAM" id="SSF74788">
    <property type="entry name" value="Cullin repeat-like"/>
    <property type="match status" value="1"/>
</dbReference>
<keyword evidence="2" id="KW-1017">Isopeptide bond</keyword>
<dbReference type="InterPro" id="IPR045093">
    <property type="entry name" value="Cullin"/>
</dbReference>
<evidence type="ECO:0000259" key="7">
    <source>
        <dbReference type="PROSITE" id="PS50069"/>
    </source>
</evidence>
<dbReference type="Pfam" id="PF10557">
    <property type="entry name" value="Cullin_Nedd8"/>
    <property type="match status" value="1"/>
</dbReference>
<protein>
    <recommendedName>
        <fullName evidence="7">Cullin family profile domain-containing protein</fullName>
    </recommendedName>
</protein>
<dbReference type="PANTHER" id="PTHR11932">
    <property type="entry name" value="CULLIN"/>
    <property type="match status" value="1"/>
</dbReference>
<dbReference type="Pfam" id="PF00888">
    <property type="entry name" value="Cullin"/>
    <property type="match status" value="1"/>
</dbReference>
<dbReference type="InterPro" id="IPR036317">
    <property type="entry name" value="Cullin_homology_sf"/>
</dbReference>
<dbReference type="InterPro" id="IPR019559">
    <property type="entry name" value="Cullin_neddylation_domain"/>
</dbReference>
<dbReference type="InterPro" id="IPR036388">
    <property type="entry name" value="WH-like_DNA-bd_sf"/>
</dbReference>
<evidence type="ECO:0000313" key="9">
    <source>
        <dbReference type="Proteomes" id="UP000006352"/>
    </source>
</evidence>
<dbReference type="InterPro" id="IPR059120">
    <property type="entry name" value="Cullin-like_AB"/>
</dbReference>
<dbReference type="Pfam" id="PF26557">
    <property type="entry name" value="Cullin_AB"/>
    <property type="match status" value="1"/>
</dbReference>
<evidence type="ECO:0000256" key="5">
    <source>
        <dbReference type="RuleBase" id="RU003829"/>
    </source>
</evidence>
<proteinExistence type="inferred from homology"/>
<dbReference type="GO" id="GO:0006511">
    <property type="term" value="P:ubiquitin-dependent protein catabolic process"/>
    <property type="evidence" value="ECO:0007669"/>
    <property type="project" value="InterPro"/>
</dbReference>
<dbReference type="AlphaFoldDB" id="J4H0T8"/>
<evidence type="ECO:0000256" key="2">
    <source>
        <dbReference type="ARBA" id="ARBA00022499"/>
    </source>
</evidence>
<dbReference type="SMART" id="SM00182">
    <property type="entry name" value="CULLIN"/>
    <property type="match status" value="1"/>
</dbReference>
<gene>
    <name evidence="8" type="ORF">FIBRA_00931</name>
</gene>
<dbReference type="InterPro" id="IPR016159">
    <property type="entry name" value="Cullin_repeat-like_dom_sf"/>
</dbReference>
<dbReference type="InterPro" id="IPR016158">
    <property type="entry name" value="Cullin_homology"/>
</dbReference>
<dbReference type="EMBL" id="HE796906">
    <property type="protein sequence ID" value="CCL98924.1"/>
    <property type="molecule type" value="Genomic_DNA"/>
</dbReference>
<accession>J4H0T8</accession>
<evidence type="ECO:0000313" key="8">
    <source>
        <dbReference type="EMBL" id="CCL98924.1"/>
    </source>
</evidence>
<dbReference type="RefSeq" id="XP_012178207.1">
    <property type="nucleotide sequence ID" value="XM_012322817.1"/>
</dbReference>
<dbReference type="Proteomes" id="UP000006352">
    <property type="component" value="Unassembled WGS sequence"/>
</dbReference>
<name>J4H0T8_9APHY</name>
<dbReference type="InterPro" id="IPR001373">
    <property type="entry name" value="Cullin_N"/>
</dbReference>
<comment type="similarity">
    <text evidence="1 4 5">Belongs to the cullin family.</text>
</comment>
<keyword evidence="9" id="KW-1185">Reference proteome</keyword>
<dbReference type="Gene3D" id="1.10.10.10">
    <property type="entry name" value="Winged helix-like DNA-binding domain superfamily/Winged helix DNA-binding domain"/>
    <property type="match status" value="1"/>
</dbReference>
<dbReference type="STRING" id="599839.J4H0T8"/>
<reference evidence="8 9" key="1">
    <citation type="journal article" date="2012" name="Appl. Environ. Microbiol.">
        <title>Short-read sequencing for genomic analysis of the brown rot fungus Fibroporia radiculosa.</title>
        <authorList>
            <person name="Tang J.D."/>
            <person name="Perkins A.D."/>
            <person name="Sonstegard T.S."/>
            <person name="Schroeder S.G."/>
            <person name="Burgess S.C."/>
            <person name="Diehl S.V."/>
        </authorList>
    </citation>
    <scope>NUCLEOTIDE SEQUENCE [LARGE SCALE GENOMIC DNA]</scope>
    <source>
        <strain evidence="8 9">TFFH 294</strain>
    </source>
</reference>
<dbReference type="SUPFAM" id="SSF46785">
    <property type="entry name" value="Winged helix' DNA-binding domain"/>
    <property type="match status" value="1"/>
</dbReference>
<evidence type="ECO:0000256" key="1">
    <source>
        <dbReference type="ARBA" id="ARBA00006019"/>
    </source>
</evidence>
<dbReference type="Gene3D" id="1.20.1310.10">
    <property type="entry name" value="Cullin Repeats"/>
    <property type="match status" value="4"/>
</dbReference>
<dbReference type="SUPFAM" id="SSF75632">
    <property type="entry name" value="Cullin homology domain"/>
    <property type="match status" value="1"/>
</dbReference>
<evidence type="ECO:0000256" key="6">
    <source>
        <dbReference type="SAM" id="MobiDB-lite"/>
    </source>
</evidence>
<dbReference type="HOGENOM" id="CLU_004747_7_0_1"/>
<feature type="domain" description="Cullin family profile" evidence="7">
    <location>
        <begin position="462"/>
        <end position="711"/>
    </location>
</feature>
<dbReference type="GeneID" id="24093835"/>
<keyword evidence="3" id="KW-0832">Ubl conjugation</keyword>
<dbReference type="PROSITE" id="PS50069">
    <property type="entry name" value="CULLIN_2"/>
    <property type="match status" value="1"/>
</dbReference>
<feature type="region of interest" description="Disordered" evidence="6">
    <location>
        <begin position="29"/>
        <end position="59"/>
    </location>
</feature>
<dbReference type="OrthoDB" id="27073at2759"/>